<keyword evidence="4" id="KW-1185">Reference proteome</keyword>
<dbReference type="AlphaFoldDB" id="A0A5N4EBU0"/>
<evidence type="ECO:0000256" key="1">
    <source>
        <dbReference type="SAM" id="MobiDB-lite"/>
    </source>
</evidence>
<evidence type="ECO:0000259" key="2">
    <source>
        <dbReference type="Pfam" id="PF25496"/>
    </source>
</evidence>
<dbReference type="PANTHER" id="PTHR22797:SF36">
    <property type="entry name" value="CASPASE RECRUITMENT DOMAIN-CONTAINING PROTEIN 6"/>
    <property type="match status" value="1"/>
</dbReference>
<protein>
    <submittedName>
        <fullName evidence="3">Caspase recruitment domain-containing protein 6</fullName>
    </submittedName>
</protein>
<gene>
    <name evidence="3" type="ORF">Cadr_000004105</name>
</gene>
<dbReference type="InterPro" id="IPR052685">
    <property type="entry name" value="Apoptosis_Repressor_CARD"/>
</dbReference>
<comment type="caution">
    <text evidence="3">The sequence shown here is derived from an EMBL/GenBank/DDBJ whole genome shotgun (WGS) entry which is preliminary data.</text>
</comment>
<evidence type="ECO:0000313" key="4">
    <source>
        <dbReference type="Proteomes" id="UP000299084"/>
    </source>
</evidence>
<dbReference type="Proteomes" id="UP000299084">
    <property type="component" value="Unassembled WGS sequence"/>
</dbReference>
<name>A0A5N4EBU0_CAMDR</name>
<dbReference type="InterPro" id="IPR057365">
    <property type="entry name" value="URGCP"/>
</dbReference>
<dbReference type="EMBL" id="JWIN03000003">
    <property type="protein sequence ID" value="KAB1280892.1"/>
    <property type="molecule type" value="Genomic_DNA"/>
</dbReference>
<reference evidence="3 4" key="1">
    <citation type="journal article" date="2019" name="Mol. Ecol. Resour.">
        <title>Improving Illumina assemblies with Hi-C and long reads: an example with the North African dromedary.</title>
        <authorList>
            <person name="Elbers J.P."/>
            <person name="Rogers M.F."/>
            <person name="Perelman P.L."/>
            <person name="Proskuryakova A.A."/>
            <person name="Serdyukova N.A."/>
            <person name="Johnson W.E."/>
            <person name="Horin P."/>
            <person name="Corander J."/>
            <person name="Murphy D."/>
            <person name="Burger P.A."/>
        </authorList>
    </citation>
    <scope>NUCLEOTIDE SEQUENCE [LARGE SCALE GENOMIC DNA]</scope>
    <source>
        <strain evidence="3">Drom800</strain>
        <tissue evidence="3">Blood</tissue>
    </source>
</reference>
<proteinExistence type="predicted"/>
<evidence type="ECO:0000313" key="3">
    <source>
        <dbReference type="EMBL" id="KAB1280892.1"/>
    </source>
</evidence>
<feature type="compositionally biased region" description="Acidic residues" evidence="1">
    <location>
        <begin position="66"/>
        <end position="87"/>
    </location>
</feature>
<dbReference type="Pfam" id="PF25496">
    <property type="entry name" value="URGCP"/>
    <property type="match status" value="1"/>
</dbReference>
<feature type="region of interest" description="Disordered" evidence="1">
    <location>
        <begin position="1"/>
        <end position="95"/>
    </location>
</feature>
<organism evidence="3 4">
    <name type="scientific">Camelus dromedarius</name>
    <name type="common">Dromedary</name>
    <name type="synonym">Arabian camel</name>
    <dbReference type="NCBI Taxonomy" id="9838"/>
    <lineage>
        <taxon>Eukaryota</taxon>
        <taxon>Metazoa</taxon>
        <taxon>Chordata</taxon>
        <taxon>Craniata</taxon>
        <taxon>Vertebrata</taxon>
        <taxon>Euteleostomi</taxon>
        <taxon>Mammalia</taxon>
        <taxon>Eutheria</taxon>
        <taxon>Laurasiatheria</taxon>
        <taxon>Artiodactyla</taxon>
        <taxon>Tylopoda</taxon>
        <taxon>Camelidae</taxon>
        <taxon>Camelus</taxon>
    </lineage>
</organism>
<feature type="compositionally biased region" description="Acidic residues" evidence="1">
    <location>
        <begin position="34"/>
        <end position="49"/>
    </location>
</feature>
<dbReference type="PANTHER" id="PTHR22797">
    <property type="entry name" value="CARD6/NUCLEOLAR PROTEIN 3"/>
    <property type="match status" value="1"/>
</dbReference>
<sequence>MSYSTIFLSSNPIPSPASPNQGKEDYLESVGYSEDAETTVEEEDSDDPECIIYDGKEDSVYSETTEFSDEEQNDEDSEAGVSLEEEEEKRLEDAENNKTILMLSAMKDIVKEQSTRDTEKFLALMKMPVISFVRLGYCSFSKSKILNTLLSPAHLKSHKIFLHQDLPVLVLPRQISDGLVEITWCFPDSDSLRENPSFFQKPVAAANLRGDLESFWTQFGFLMEVSSASTSRESEEAQIFHRILKLKPSQLLFWEEEEAGERGKNMEGLQAALQEVMSCLFRYVYVEDMAFLARELGMQVDQDFENIRDSSFPW</sequence>
<feature type="domain" description="Up-regulator of cell proliferation-like" evidence="2">
    <location>
        <begin position="92"/>
        <end position="228"/>
    </location>
</feature>
<accession>A0A5N4EBU0</accession>